<accession>A0A8H8RAZ9</accession>
<comment type="caution">
    <text evidence="2">The sequence shown here is derived from an EMBL/GenBank/DDBJ whole genome shotgun (WGS) entry which is preliminary data.</text>
</comment>
<feature type="non-terminal residue" evidence="2">
    <location>
        <position position="1"/>
    </location>
</feature>
<dbReference type="OrthoDB" id="408631at2759"/>
<dbReference type="PANTHER" id="PTHR11559">
    <property type="entry name" value="CARBOXYLESTERASE"/>
    <property type="match status" value="1"/>
</dbReference>
<keyword evidence="3" id="KW-1185">Reference proteome</keyword>
<reference evidence="2 3" key="1">
    <citation type="submission" date="2018-05" db="EMBL/GenBank/DDBJ databases">
        <title>Genome sequencing and assembly of the regulated plant pathogen Lachnellula willkommii and related sister species for the development of diagnostic species identification markers.</title>
        <authorList>
            <person name="Giroux E."/>
            <person name="Bilodeau G."/>
        </authorList>
    </citation>
    <scope>NUCLEOTIDE SEQUENCE [LARGE SCALE GENOMIC DNA]</scope>
    <source>
        <strain evidence="2 3">CBS 160.35</strain>
    </source>
</reference>
<evidence type="ECO:0000313" key="2">
    <source>
        <dbReference type="EMBL" id="TVY31237.1"/>
    </source>
</evidence>
<dbReference type="EMBL" id="QGMI01002972">
    <property type="protein sequence ID" value="TVY31237.1"/>
    <property type="molecule type" value="Genomic_DNA"/>
</dbReference>
<dbReference type="AlphaFoldDB" id="A0A8H8RAZ9"/>
<proteinExistence type="predicted"/>
<feature type="domain" description="Carboxylesterase type B" evidence="1">
    <location>
        <begin position="4"/>
        <end position="244"/>
    </location>
</feature>
<evidence type="ECO:0000259" key="1">
    <source>
        <dbReference type="Pfam" id="PF00135"/>
    </source>
</evidence>
<dbReference type="InterPro" id="IPR029058">
    <property type="entry name" value="AB_hydrolase_fold"/>
</dbReference>
<protein>
    <submittedName>
        <fullName evidence="2">Carboxylesterase</fullName>
    </submittedName>
</protein>
<dbReference type="InterPro" id="IPR050309">
    <property type="entry name" value="Type-B_Carboxylest/Lipase"/>
</dbReference>
<dbReference type="InterPro" id="IPR002018">
    <property type="entry name" value="CarbesteraseB"/>
</dbReference>
<dbReference type="Proteomes" id="UP000443090">
    <property type="component" value="Unassembled WGS sequence"/>
</dbReference>
<gene>
    <name evidence="2" type="primary">CES4A</name>
    <name evidence="2" type="ORF">LOCC1_G008957</name>
</gene>
<dbReference type="SUPFAM" id="SSF53474">
    <property type="entry name" value="alpha/beta-Hydrolases"/>
    <property type="match status" value="1"/>
</dbReference>
<evidence type="ECO:0000313" key="3">
    <source>
        <dbReference type="Proteomes" id="UP000443090"/>
    </source>
</evidence>
<sequence length="285" mass="31963">IPALRLLPTSRIKTASEAIFTKYALSIRWPFQPVIDGPGGMIPVAPIAAWRSGNHHKIPILTGFNTNEGASFVPWSLAKPAQFTAFFRTMLPGLTEEDLRELDRVYPDPVADPTSKYVEHRRNLGKQYKRVEQAYAHFAYIAPVRQTARYAAEAEAEMPVYLYHFAVSCSVNGGADHGNHSSFVTYSRQVSAMSRTLDEIAGTMHAYWSSFVTTGDPNAVKGRWGTRPEWPRYVSGEQGKKMLFGDGNDEIAGLRNKGIVAQVVDDVWAKEECGYWWERTEKSET</sequence>
<dbReference type="Pfam" id="PF00135">
    <property type="entry name" value="COesterase"/>
    <property type="match status" value="1"/>
</dbReference>
<dbReference type="Gene3D" id="3.40.50.1820">
    <property type="entry name" value="alpha/beta hydrolase"/>
    <property type="match status" value="1"/>
</dbReference>
<organism evidence="2 3">
    <name type="scientific">Lachnellula occidentalis</name>
    <dbReference type="NCBI Taxonomy" id="215460"/>
    <lineage>
        <taxon>Eukaryota</taxon>
        <taxon>Fungi</taxon>
        <taxon>Dikarya</taxon>
        <taxon>Ascomycota</taxon>
        <taxon>Pezizomycotina</taxon>
        <taxon>Leotiomycetes</taxon>
        <taxon>Helotiales</taxon>
        <taxon>Lachnaceae</taxon>
        <taxon>Lachnellula</taxon>
    </lineage>
</organism>
<name>A0A8H8RAZ9_9HELO</name>